<accession>A0ABX7NV76</accession>
<keyword evidence="1" id="KW-1133">Transmembrane helix</keyword>
<evidence type="ECO:0000313" key="3">
    <source>
        <dbReference type="Proteomes" id="UP000662747"/>
    </source>
</evidence>
<evidence type="ECO:0000313" key="2">
    <source>
        <dbReference type="EMBL" id="QSQ22254.1"/>
    </source>
</evidence>
<sequence>MLLVGVWLWRTLSKKDRVVTFTRGRVEVSEGAWTQSWRIRDFRFVEQAYSLHQTKHLTLHTVRLWLVKDGDERVELLRYEQESFWTQTDADRYAQVDRALARLDLRERLPAPALVNAQGTSVKDSAPPRVDETGDVPPRFGVEQDALEPPLRDVLVGAARLPPGVRMLPDWTEGEASLAILGLVVGLLFALPVVGGVVAATIQNPESWKIPRDGPNSFAMLALYAVVGGLAYAPIYFGRQIPRRRRVDASIRAGLYAQGIYLLPDGLLLFRAGRVTVMPRARIHHLARVRGGGMVLGYRSAENLREAMLLEGRYLYHLEQGDPFKVLEDWWMAGRAAAPEEEQRAMP</sequence>
<name>A0ABX7NV76_9BACT</name>
<protein>
    <submittedName>
        <fullName evidence="2">Uncharacterized protein</fullName>
    </submittedName>
</protein>
<organism evidence="2 3">
    <name type="scientific">Pyxidicoccus parkwayensis</name>
    <dbReference type="NCBI Taxonomy" id="2813578"/>
    <lineage>
        <taxon>Bacteria</taxon>
        <taxon>Pseudomonadati</taxon>
        <taxon>Myxococcota</taxon>
        <taxon>Myxococcia</taxon>
        <taxon>Myxococcales</taxon>
        <taxon>Cystobacterineae</taxon>
        <taxon>Myxococcaceae</taxon>
        <taxon>Pyxidicoccus</taxon>
    </lineage>
</organism>
<dbReference type="RefSeq" id="WP_206723831.1">
    <property type="nucleotide sequence ID" value="NZ_CP071090.1"/>
</dbReference>
<dbReference type="EMBL" id="CP071090">
    <property type="protein sequence ID" value="QSQ22254.1"/>
    <property type="molecule type" value="Genomic_DNA"/>
</dbReference>
<gene>
    <name evidence="2" type="ORF">JY651_45210</name>
</gene>
<reference evidence="2 3" key="1">
    <citation type="submission" date="2021-02" db="EMBL/GenBank/DDBJ databases">
        <title>De Novo genome assembly of isolated myxobacteria.</title>
        <authorList>
            <person name="Stevens D.C."/>
        </authorList>
    </citation>
    <scope>NUCLEOTIDE SEQUENCE [LARGE SCALE GENOMIC DNA]</scope>
    <source>
        <strain evidence="3">SCPEA02</strain>
    </source>
</reference>
<proteinExistence type="predicted"/>
<keyword evidence="1" id="KW-0812">Transmembrane</keyword>
<evidence type="ECO:0000256" key="1">
    <source>
        <dbReference type="SAM" id="Phobius"/>
    </source>
</evidence>
<keyword evidence="3" id="KW-1185">Reference proteome</keyword>
<feature type="transmembrane region" description="Helical" evidence="1">
    <location>
        <begin position="218"/>
        <end position="237"/>
    </location>
</feature>
<feature type="transmembrane region" description="Helical" evidence="1">
    <location>
        <begin position="176"/>
        <end position="198"/>
    </location>
</feature>
<keyword evidence="1" id="KW-0472">Membrane</keyword>
<dbReference type="Proteomes" id="UP000662747">
    <property type="component" value="Chromosome"/>
</dbReference>